<dbReference type="OrthoDB" id="3853857at2759"/>
<dbReference type="Gene3D" id="2.60.200.40">
    <property type="match status" value="1"/>
</dbReference>
<dbReference type="InterPro" id="IPR016064">
    <property type="entry name" value="NAD/diacylglycerol_kinase_sf"/>
</dbReference>
<dbReference type="GO" id="GO:0005737">
    <property type="term" value="C:cytoplasm"/>
    <property type="evidence" value="ECO:0007669"/>
    <property type="project" value="TreeGrafter"/>
</dbReference>
<name>A0A9N9JQF6_9GLOM</name>
<dbReference type="SUPFAM" id="SSF111331">
    <property type="entry name" value="NAD kinase/diacylglycerol kinase-like"/>
    <property type="match status" value="1"/>
</dbReference>
<dbReference type="PROSITE" id="PS50146">
    <property type="entry name" value="DAGK"/>
    <property type="match status" value="1"/>
</dbReference>
<protein>
    <submittedName>
        <fullName evidence="2">13508_t:CDS:1</fullName>
    </submittedName>
</protein>
<feature type="non-terminal residue" evidence="2">
    <location>
        <position position="114"/>
    </location>
</feature>
<evidence type="ECO:0000313" key="3">
    <source>
        <dbReference type="Proteomes" id="UP000789342"/>
    </source>
</evidence>
<dbReference type="PANTHER" id="PTHR12358">
    <property type="entry name" value="SPHINGOSINE KINASE"/>
    <property type="match status" value="1"/>
</dbReference>
<dbReference type="EMBL" id="CAJVPV010059885">
    <property type="protein sequence ID" value="CAG8789394.1"/>
    <property type="molecule type" value="Genomic_DNA"/>
</dbReference>
<gene>
    <name evidence="2" type="ORF">AMORRO_LOCUS18003</name>
</gene>
<proteinExistence type="predicted"/>
<reference evidence="2" key="1">
    <citation type="submission" date="2021-06" db="EMBL/GenBank/DDBJ databases">
        <authorList>
            <person name="Kallberg Y."/>
            <person name="Tangrot J."/>
            <person name="Rosling A."/>
        </authorList>
    </citation>
    <scope>NUCLEOTIDE SEQUENCE</scope>
    <source>
        <strain evidence="2">CL551</strain>
    </source>
</reference>
<feature type="domain" description="DAGKc" evidence="1">
    <location>
        <begin position="1"/>
        <end position="76"/>
    </location>
</feature>
<evidence type="ECO:0000313" key="2">
    <source>
        <dbReference type="EMBL" id="CAG8789394.1"/>
    </source>
</evidence>
<dbReference type="GO" id="GO:0016773">
    <property type="term" value="F:phosphotransferase activity, alcohol group as acceptor"/>
    <property type="evidence" value="ECO:0007669"/>
    <property type="project" value="UniProtKB-ARBA"/>
</dbReference>
<dbReference type="AlphaFoldDB" id="A0A9N9JQF6"/>
<dbReference type="InterPro" id="IPR017438">
    <property type="entry name" value="ATP-NAD_kinase_N"/>
</dbReference>
<dbReference type="InterPro" id="IPR001206">
    <property type="entry name" value="Diacylglycerol_kinase_cat_dom"/>
</dbReference>
<dbReference type="GO" id="GO:0046512">
    <property type="term" value="P:sphingosine biosynthetic process"/>
    <property type="evidence" value="ECO:0007669"/>
    <property type="project" value="TreeGrafter"/>
</dbReference>
<dbReference type="Proteomes" id="UP000789342">
    <property type="component" value="Unassembled WGS sequence"/>
</dbReference>
<evidence type="ECO:0000259" key="1">
    <source>
        <dbReference type="PROSITE" id="PS50146"/>
    </source>
</evidence>
<dbReference type="GO" id="GO:0001727">
    <property type="term" value="F:lipid kinase activity"/>
    <property type="evidence" value="ECO:0007669"/>
    <property type="project" value="TreeGrafter"/>
</dbReference>
<dbReference type="Gene3D" id="3.40.50.10330">
    <property type="entry name" value="Probable inorganic polyphosphate/atp-NAD kinase, domain 1"/>
    <property type="match status" value="1"/>
</dbReference>
<sequence length="114" mass="12157">AVSGDGIIFEIINGLLSRKDAKDIKIPIGVIPAGTGNALNICLHGEATGTNVQQSVLTIIKGIPMDIDVCSVSQGNNCYFSFLSQTYGMVADCDIETENMRCLGDTRFAIGLFR</sequence>
<accession>A0A9N9JQF6</accession>
<dbReference type="InterPro" id="IPR050187">
    <property type="entry name" value="Lipid_Phosphate_FormReg"/>
</dbReference>
<organism evidence="2 3">
    <name type="scientific">Acaulospora morrowiae</name>
    <dbReference type="NCBI Taxonomy" id="94023"/>
    <lineage>
        <taxon>Eukaryota</taxon>
        <taxon>Fungi</taxon>
        <taxon>Fungi incertae sedis</taxon>
        <taxon>Mucoromycota</taxon>
        <taxon>Glomeromycotina</taxon>
        <taxon>Glomeromycetes</taxon>
        <taxon>Diversisporales</taxon>
        <taxon>Acaulosporaceae</taxon>
        <taxon>Acaulospora</taxon>
    </lineage>
</organism>
<dbReference type="Pfam" id="PF00781">
    <property type="entry name" value="DAGK_cat"/>
    <property type="match status" value="1"/>
</dbReference>
<comment type="caution">
    <text evidence="2">The sequence shown here is derived from an EMBL/GenBank/DDBJ whole genome shotgun (WGS) entry which is preliminary data.</text>
</comment>
<feature type="non-terminal residue" evidence="2">
    <location>
        <position position="1"/>
    </location>
</feature>
<dbReference type="PANTHER" id="PTHR12358:SF31">
    <property type="entry name" value="ACYLGLYCEROL KINASE, MITOCHONDRIAL"/>
    <property type="match status" value="1"/>
</dbReference>
<keyword evidence="3" id="KW-1185">Reference proteome</keyword>
<dbReference type="GO" id="GO:0016020">
    <property type="term" value="C:membrane"/>
    <property type="evidence" value="ECO:0007669"/>
    <property type="project" value="TreeGrafter"/>
</dbReference>